<comment type="caution">
    <text evidence="1">The sequence shown here is derived from an EMBL/GenBank/DDBJ whole genome shotgun (WGS) entry which is preliminary data.</text>
</comment>
<dbReference type="Proteomes" id="UP000606172">
    <property type="component" value="Unassembled WGS sequence"/>
</dbReference>
<gene>
    <name evidence="1" type="ORF">Ssi02_45770</name>
</gene>
<dbReference type="EMBL" id="BOOW01000029">
    <property type="protein sequence ID" value="GII94346.1"/>
    <property type="molecule type" value="Genomic_DNA"/>
</dbReference>
<keyword evidence="2" id="KW-1185">Reference proteome</keyword>
<dbReference type="AlphaFoldDB" id="A0A919RLJ5"/>
<accession>A0A919RLJ5</accession>
<reference evidence="1" key="1">
    <citation type="submission" date="2021-01" db="EMBL/GenBank/DDBJ databases">
        <title>Whole genome shotgun sequence of Sinosporangium siamense NBRC 109515.</title>
        <authorList>
            <person name="Komaki H."/>
            <person name="Tamura T."/>
        </authorList>
    </citation>
    <scope>NUCLEOTIDE SEQUENCE</scope>
    <source>
        <strain evidence="1">NBRC 109515</strain>
    </source>
</reference>
<proteinExistence type="predicted"/>
<organism evidence="1 2">
    <name type="scientific">Sinosporangium siamense</name>
    <dbReference type="NCBI Taxonomy" id="1367973"/>
    <lineage>
        <taxon>Bacteria</taxon>
        <taxon>Bacillati</taxon>
        <taxon>Actinomycetota</taxon>
        <taxon>Actinomycetes</taxon>
        <taxon>Streptosporangiales</taxon>
        <taxon>Streptosporangiaceae</taxon>
        <taxon>Sinosporangium</taxon>
    </lineage>
</organism>
<dbReference type="RefSeq" id="WP_204028731.1">
    <property type="nucleotide sequence ID" value="NZ_BOOW01000029.1"/>
</dbReference>
<name>A0A919RLJ5_9ACTN</name>
<protein>
    <submittedName>
        <fullName evidence="1">Uncharacterized protein</fullName>
    </submittedName>
</protein>
<evidence type="ECO:0000313" key="2">
    <source>
        <dbReference type="Proteomes" id="UP000606172"/>
    </source>
</evidence>
<sequence length="137" mass="15339">MHWHAYSWTGQGRDRENDALRRPSRDAAAHAAFTAAAIAPNRTCDWLLKRSSQIKATFHEPDRAVAWLGEQWDVVAPMLMHFHDHRARRLALAEVDLPGGVDVQWGDWLTGGRFASVAVICCPNFHAPGYPCPTGLR</sequence>
<evidence type="ECO:0000313" key="1">
    <source>
        <dbReference type="EMBL" id="GII94346.1"/>
    </source>
</evidence>